<feature type="region of interest" description="Disordered" evidence="1">
    <location>
        <begin position="127"/>
        <end position="189"/>
    </location>
</feature>
<feature type="compositionally biased region" description="Pro residues" evidence="1">
    <location>
        <begin position="69"/>
        <end position="85"/>
    </location>
</feature>
<keyword evidence="5" id="KW-1185">Reference proteome</keyword>
<feature type="chain" id="PRO_5040769361" description="Mid2 domain-containing protein" evidence="3">
    <location>
        <begin position="28"/>
        <end position="318"/>
    </location>
</feature>
<dbReference type="EMBL" id="JANBQF010000027">
    <property type="protein sequence ID" value="KAJ2007411.1"/>
    <property type="molecule type" value="Genomic_DNA"/>
</dbReference>
<keyword evidence="2" id="KW-1133">Transmembrane helix</keyword>
<gene>
    <name evidence="4" type="ORF">H4R26_000791</name>
</gene>
<feature type="transmembrane region" description="Helical" evidence="2">
    <location>
        <begin position="195"/>
        <end position="217"/>
    </location>
</feature>
<accession>A0A9W8BH08</accession>
<evidence type="ECO:0000256" key="3">
    <source>
        <dbReference type="SAM" id="SignalP"/>
    </source>
</evidence>
<evidence type="ECO:0000313" key="5">
    <source>
        <dbReference type="Proteomes" id="UP001150907"/>
    </source>
</evidence>
<feature type="compositionally biased region" description="Low complexity" evidence="1">
    <location>
        <begin position="127"/>
        <end position="148"/>
    </location>
</feature>
<name>A0A9W8BH08_9FUNG</name>
<evidence type="ECO:0000256" key="1">
    <source>
        <dbReference type="SAM" id="MobiDB-lite"/>
    </source>
</evidence>
<feature type="compositionally biased region" description="Low complexity" evidence="1">
    <location>
        <begin position="86"/>
        <end position="115"/>
    </location>
</feature>
<organism evidence="4 5">
    <name type="scientific">Coemansia thaxteri</name>
    <dbReference type="NCBI Taxonomy" id="2663907"/>
    <lineage>
        <taxon>Eukaryota</taxon>
        <taxon>Fungi</taxon>
        <taxon>Fungi incertae sedis</taxon>
        <taxon>Zoopagomycota</taxon>
        <taxon>Kickxellomycotina</taxon>
        <taxon>Kickxellomycetes</taxon>
        <taxon>Kickxellales</taxon>
        <taxon>Kickxellaceae</taxon>
        <taxon>Coemansia</taxon>
    </lineage>
</organism>
<proteinExistence type="predicted"/>
<dbReference type="Proteomes" id="UP001150907">
    <property type="component" value="Unassembled WGS sequence"/>
</dbReference>
<evidence type="ECO:0008006" key="6">
    <source>
        <dbReference type="Google" id="ProtNLM"/>
    </source>
</evidence>
<evidence type="ECO:0000256" key="2">
    <source>
        <dbReference type="SAM" id="Phobius"/>
    </source>
</evidence>
<feature type="compositionally biased region" description="Low complexity" evidence="1">
    <location>
        <begin position="34"/>
        <end position="68"/>
    </location>
</feature>
<dbReference type="CDD" id="cd12087">
    <property type="entry name" value="TM_EGFR-like"/>
    <property type="match status" value="1"/>
</dbReference>
<feature type="region of interest" description="Disordered" evidence="1">
    <location>
        <begin position="261"/>
        <end position="318"/>
    </location>
</feature>
<keyword evidence="2" id="KW-0812">Transmembrane</keyword>
<dbReference type="OrthoDB" id="5599090at2759"/>
<feature type="compositionally biased region" description="Gly residues" evidence="1">
    <location>
        <begin position="279"/>
        <end position="293"/>
    </location>
</feature>
<keyword evidence="2" id="KW-0472">Membrane</keyword>
<dbReference type="AlphaFoldDB" id="A0A9W8BH08"/>
<protein>
    <recommendedName>
        <fullName evidence="6">Mid2 domain-containing protein</fullName>
    </recommendedName>
</protein>
<reference evidence="4" key="1">
    <citation type="submission" date="2022-07" db="EMBL/GenBank/DDBJ databases">
        <title>Phylogenomic reconstructions and comparative analyses of Kickxellomycotina fungi.</title>
        <authorList>
            <person name="Reynolds N.K."/>
            <person name="Stajich J.E."/>
            <person name="Barry K."/>
            <person name="Grigoriev I.V."/>
            <person name="Crous P."/>
            <person name="Smith M.E."/>
        </authorList>
    </citation>
    <scope>NUCLEOTIDE SEQUENCE</scope>
    <source>
        <strain evidence="4">IMI 214461</strain>
    </source>
</reference>
<comment type="caution">
    <text evidence="4">The sequence shown here is derived from an EMBL/GenBank/DDBJ whole genome shotgun (WGS) entry which is preliminary data.</text>
</comment>
<sequence>MKTPVAHLAPALLLGLLLAASPTGVLAQAGGEQSSSGSPSVTPPASSTLPASTTPVVSPTSVTPVSSATPPPATTTPSVTPPSTTPPVSSTPTPHSSTPVPQSSTPNTDDGGDVTVTSVVTRTTFSSLPTSATSTPLTTPTSATASATRSHTGKDGSSTDELPATSTSGSEPTTSSGGGDSKQPDKNTNSLSSGAIAGIAVGALILVAGGILGFLFWRRHKQKTQYAQKIDYAEFPEFNPSTSNNGLTSHHQPAATIGQHMPYYSDKSNVGAPGSATAAGGGPVGPGASGSGVNGATPHAFGGHPVSDPSLLRELDEA</sequence>
<feature type="compositionally biased region" description="Low complexity" evidence="1">
    <location>
        <begin position="165"/>
        <end position="175"/>
    </location>
</feature>
<keyword evidence="3" id="KW-0732">Signal</keyword>
<feature type="signal peptide" evidence="3">
    <location>
        <begin position="1"/>
        <end position="27"/>
    </location>
</feature>
<evidence type="ECO:0000313" key="4">
    <source>
        <dbReference type="EMBL" id="KAJ2007411.1"/>
    </source>
</evidence>
<feature type="region of interest" description="Disordered" evidence="1">
    <location>
        <begin position="28"/>
        <end position="115"/>
    </location>
</feature>